<evidence type="ECO:0000256" key="1">
    <source>
        <dbReference type="SAM" id="MobiDB-lite"/>
    </source>
</evidence>
<dbReference type="EMBL" id="KK914397">
    <property type="protein sequence ID" value="KDP37587.1"/>
    <property type="molecule type" value="Genomic_DNA"/>
</dbReference>
<feature type="compositionally biased region" description="Polar residues" evidence="1">
    <location>
        <begin position="1"/>
        <end position="12"/>
    </location>
</feature>
<feature type="region of interest" description="Disordered" evidence="1">
    <location>
        <begin position="1"/>
        <end position="68"/>
    </location>
</feature>
<gene>
    <name evidence="2" type="ORF">JCGZ_07933</name>
</gene>
<name>A0A067KN60_JATCU</name>
<protein>
    <submittedName>
        <fullName evidence="2">Uncharacterized protein</fullName>
    </submittedName>
</protein>
<reference evidence="2 3" key="1">
    <citation type="journal article" date="2014" name="PLoS ONE">
        <title>Global Analysis of Gene Expression Profiles in Physic Nut (Jatropha curcas L.) Seedlings Exposed to Salt Stress.</title>
        <authorList>
            <person name="Zhang L."/>
            <person name="Zhang C."/>
            <person name="Wu P."/>
            <person name="Chen Y."/>
            <person name="Li M."/>
            <person name="Jiang H."/>
            <person name="Wu G."/>
        </authorList>
    </citation>
    <scope>NUCLEOTIDE SEQUENCE [LARGE SCALE GENOMIC DNA]</scope>
    <source>
        <strain evidence="3">cv. GZQX0401</strain>
        <tissue evidence="2">Young leaves</tissue>
    </source>
</reference>
<proteinExistence type="predicted"/>
<accession>A0A067KN60</accession>
<evidence type="ECO:0000313" key="2">
    <source>
        <dbReference type="EMBL" id="KDP37587.1"/>
    </source>
</evidence>
<dbReference type="AlphaFoldDB" id="A0A067KN60"/>
<dbReference type="Proteomes" id="UP000027138">
    <property type="component" value="Unassembled WGS sequence"/>
</dbReference>
<evidence type="ECO:0000313" key="3">
    <source>
        <dbReference type="Proteomes" id="UP000027138"/>
    </source>
</evidence>
<keyword evidence="3" id="KW-1185">Reference proteome</keyword>
<sequence length="68" mass="7115">MSGQHGAGTSSSDPPPTTDRHVSTALHQPLASPLDLDKAEDMLVTPANTTKHPADTPADARTLDRAKD</sequence>
<organism evidence="2 3">
    <name type="scientific">Jatropha curcas</name>
    <name type="common">Barbados nut</name>
    <dbReference type="NCBI Taxonomy" id="180498"/>
    <lineage>
        <taxon>Eukaryota</taxon>
        <taxon>Viridiplantae</taxon>
        <taxon>Streptophyta</taxon>
        <taxon>Embryophyta</taxon>
        <taxon>Tracheophyta</taxon>
        <taxon>Spermatophyta</taxon>
        <taxon>Magnoliopsida</taxon>
        <taxon>eudicotyledons</taxon>
        <taxon>Gunneridae</taxon>
        <taxon>Pentapetalae</taxon>
        <taxon>rosids</taxon>
        <taxon>fabids</taxon>
        <taxon>Malpighiales</taxon>
        <taxon>Euphorbiaceae</taxon>
        <taxon>Crotonoideae</taxon>
        <taxon>Jatropheae</taxon>
        <taxon>Jatropha</taxon>
    </lineage>
</organism>